<protein>
    <submittedName>
        <fullName evidence="1">Uncharacterized protein</fullName>
    </submittedName>
</protein>
<dbReference type="EMBL" id="CP035232">
    <property type="protein sequence ID" value="QAT65249.1"/>
    <property type="molecule type" value="Genomic_DNA"/>
</dbReference>
<gene>
    <name evidence="1" type="ORF">EQZ20_10155</name>
</gene>
<organism evidence="1 2">
    <name type="scientific">Bacillus glycinifermentans</name>
    <dbReference type="NCBI Taxonomy" id="1664069"/>
    <lineage>
        <taxon>Bacteria</taxon>
        <taxon>Bacillati</taxon>
        <taxon>Bacillota</taxon>
        <taxon>Bacilli</taxon>
        <taxon>Bacillales</taxon>
        <taxon>Bacillaceae</taxon>
        <taxon>Bacillus</taxon>
    </lineage>
</organism>
<dbReference type="GeneID" id="82853045"/>
<dbReference type="RefSeq" id="WP_128748121.1">
    <property type="nucleotide sequence ID" value="NZ_CP035232.1"/>
</dbReference>
<evidence type="ECO:0000313" key="1">
    <source>
        <dbReference type="EMBL" id="QAT65249.1"/>
    </source>
</evidence>
<proteinExistence type="predicted"/>
<dbReference type="AlphaFoldDB" id="A0AAJ4D2A7"/>
<reference evidence="1 2" key="1">
    <citation type="submission" date="2019-01" db="EMBL/GenBank/DDBJ databases">
        <title>Genome sequence of Bacillus glycinifermentans SRCM103574.</title>
        <authorList>
            <person name="Kong H.-J."/>
            <person name="Jeong S.-Y."/>
            <person name="Jeong D.-Y."/>
        </authorList>
    </citation>
    <scope>NUCLEOTIDE SEQUENCE [LARGE SCALE GENOMIC DNA]</scope>
    <source>
        <strain evidence="1 2">SRCM103574</strain>
    </source>
</reference>
<name>A0AAJ4D2A7_9BACI</name>
<dbReference type="Proteomes" id="UP000288675">
    <property type="component" value="Chromosome"/>
</dbReference>
<evidence type="ECO:0000313" key="2">
    <source>
        <dbReference type="Proteomes" id="UP000288675"/>
    </source>
</evidence>
<accession>A0AAJ4D2A7</accession>
<sequence length="80" mass="9126">MNTKELRDYTINISNNGIGDTARKAAQSVFKKADKTNEDNLIITSAIAKKAFIDAFDLEYERLFLMAELEENKNTILKRV</sequence>